<dbReference type="EMBL" id="AP026867">
    <property type="protein sequence ID" value="BDS13365.1"/>
    <property type="molecule type" value="Genomic_DNA"/>
</dbReference>
<dbReference type="AlphaFoldDB" id="A0A915YHX4"/>
<protein>
    <submittedName>
        <fullName evidence="2">Uncharacterized protein</fullName>
    </submittedName>
</protein>
<sequence length="819" mass="93528">MLKTKSMRQNLRYLLCLIIGIGILLPTADAQLVNYEETWQEFLKNPKTSAISKLTEPSKDQVANYLKYCLMYANSHFCADDLTNSEKMMREVAAISSDAHAKIPGFAEKYADLKVKISAYKACGKLWIRFTEGEAVDIAELEKEAVKDAKKVCEKGTLCKYFYMTSMHYYCQGDLKKSRGHFENRVQKLVDKTSFEPSDVQGMEERVKMMKKLWAGIDKLDPAWAKLIETDQSPGFDTELPLIECYSIPNMKEYILRASADLCTVGDEMLKKIKALQKTNTHSIPSDVADKIEWLEKAVTENNNGLATLNKAWKKFLPESKPSGIDYGHEFVCDRAAEVKAYIMDGFADPCGGGKTALDKIEEIKKEHNPSLDTETMTKLKQLKARVNKEAENLAKLNEAWEDFVPDDKVKGKLDFVFEYCDKEAQIKAYVIDGTVNFCEKGKQRLEDIAALRDSDAPELADVVLKKIDNLQAKQDEADQDLADLNAAWTLYIETDNVMKWEEGYPSKDSGTVRDNIRLVKFYCDKIAQTKSWVIKGQLDPCEKGEPYLKKIEKLKADHSLSYDKELACQISRLRNKVYQCKYWTLVLKAWKITHEECERFGPASSKIMYEDLNSEESPCETRVSYKQLGKIGIQYTITTILCQKINLAQMGDPEYYKKIATWVNTEVLTKYCNTTNWRCKKDFFIYLEGHTDGHRFSGATYDKSLDVPEGTPYTHFIGKPNGAGADTLQKETRNITSQLKSNMELGIARAWTVKQQLDFMKVPITIGAYEHPSDEKDKDYRRIEIELNITNLMLDFYEKTLKELVDESGIGDRPRLGC</sequence>
<evidence type="ECO:0000313" key="2">
    <source>
        <dbReference type="EMBL" id="BDS13365.1"/>
    </source>
</evidence>
<dbReference type="KEGG" id="aup:AsAng_0041020"/>
<keyword evidence="1" id="KW-0175">Coiled coil</keyword>
<proteinExistence type="predicted"/>
<accession>A0A915YHX4</accession>
<dbReference type="Proteomes" id="UP001060919">
    <property type="component" value="Chromosome"/>
</dbReference>
<feature type="coiled-coil region" evidence="1">
    <location>
        <begin position="461"/>
        <end position="488"/>
    </location>
</feature>
<gene>
    <name evidence="2" type="ORF">AsAng_0041020</name>
</gene>
<evidence type="ECO:0000256" key="1">
    <source>
        <dbReference type="SAM" id="Coils"/>
    </source>
</evidence>
<reference evidence="2" key="1">
    <citation type="submission" date="2022-09" db="EMBL/GenBank/DDBJ databases">
        <title>Aureispira anguillicida sp. nov., isolated from Leptocephalus of Japanese eel Anguilla japonica.</title>
        <authorList>
            <person name="Yuasa K."/>
            <person name="Mekata T."/>
            <person name="Ikunari K."/>
        </authorList>
    </citation>
    <scope>NUCLEOTIDE SEQUENCE</scope>
    <source>
        <strain evidence="2">EL160426</strain>
    </source>
</reference>
<keyword evidence="3" id="KW-1185">Reference proteome</keyword>
<evidence type="ECO:0000313" key="3">
    <source>
        <dbReference type="Proteomes" id="UP001060919"/>
    </source>
</evidence>
<name>A0A915YHX4_9BACT</name>
<organism evidence="2 3">
    <name type="scientific">Aureispira anguillae</name>
    <dbReference type="NCBI Taxonomy" id="2864201"/>
    <lineage>
        <taxon>Bacteria</taxon>
        <taxon>Pseudomonadati</taxon>
        <taxon>Bacteroidota</taxon>
        <taxon>Saprospiria</taxon>
        <taxon>Saprospirales</taxon>
        <taxon>Saprospiraceae</taxon>
        <taxon>Aureispira</taxon>
    </lineage>
</organism>